<feature type="domain" description="Cation/H+ exchanger transmembrane" evidence="9">
    <location>
        <begin position="16"/>
        <end position="416"/>
    </location>
</feature>
<name>A0A8U0HQU6_9EURY</name>
<dbReference type="GO" id="GO:1902600">
    <property type="term" value="P:proton transmembrane transport"/>
    <property type="evidence" value="ECO:0007669"/>
    <property type="project" value="InterPro"/>
</dbReference>
<protein>
    <submittedName>
        <fullName evidence="10">Cation:proton antiporter</fullName>
    </submittedName>
</protein>
<feature type="transmembrane region" description="Helical" evidence="8">
    <location>
        <begin position="327"/>
        <end position="347"/>
    </location>
</feature>
<feature type="transmembrane region" description="Helical" evidence="8">
    <location>
        <begin position="32"/>
        <end position="50"/>
    </location>
</feature>
<feature type="transmembrane region" description="Helical" evidence="8">
    <location>
        <begin position="393"/>
        <end position="415"/>
    </location>
</feature>
<evidence type="ECO:0000256" key="5">
    <source>
        <dbReference type="ARBA" id="ARBA00022989"/>
    </source>
</evidence>
<dbReference type="EMBL" id="CP096659">
    <property type="protein sequence ID" value="UPV73249.1"/>
    <property type="molecule type" value="Genomic_DNA"/>
</dbReference>
<dbReference type="GO" id="GO:0015297">
    <property type="term" value="F:antiporter activity"/>
    <property type="evidence" value="ECO:0007669"/>
    <property type="project" value="UniProtKB-KW"/>
</dbReference>
<dbReference type="PANTHER" id="PTHR32507:SF8">
    <property type="entry name" value="CNH1P"/>
    <property type="match status" value="1"/>
</dbReference>
<evidence type="ECO:0000256" key="7">
    <source>
        <dbReference type="ARBA" id="ARBA00023136"/>
    </source>
</evidence>
<evidence type="ECO:0000259" key="9">
    <source>
        <dbReference type="Pfam" id="PF00999"/>
    </source>
</evidence>
<evidence type="ECO:0000256" key="2">
    <source>
        <dbReference type="ARBA" id="ARBA00022448"/>
    </source>
</evidence>
<keyword evidence="11" id="KW-1185">Reference proteome</keyword>
<evidence type="ECO:0000256" key="3">
    <source>
        <dbReference type="ARBA" id="ARBA00022449"/>
    </source>
</evidence>
<keyword evidence="3" id="KW-0050">Antiport</keyword>
<dbReference type="Proteomes" id="UP000830729">
    <property type="component" value="Chromosome"/>
</dbReference>
<dbReference type="RefSeq" id="WP_248649305.1">
    <property type="nucleotide sequence ID" value="NZ_CP096659.1"/>
</dbReference>
<dbReference type="GeneID" id="72185915"/>
<evidence type="ECO:0000256" key="6">
    <source>
        <dbReference type="ARBA" id="ARBA00023065"/>
    </source>
</evidence>
<keyword evidence="4 8" id="KW-0812">Transmembrane</keyword>
<evidence type="ECO:0000256" key="1">
    <source>
        <dbReference type="ARBA" id="ARBA00004651"/>
    </source>
</evidence>
<keyword evidence="5 8" id="KW-1133">Transmembrane helix</keyword>
<feature type="transmembrane region" description="Helical" evidence="8">
    <location>
        <begin position="6"/>
        <end position="25"/>
    </location>
</feature>
<evidence type="ECO:0000313" key="10">
    <source>
        <dbReference type="EMBL" id="UPV73249.1"/>
    </source>
</evidence>
<feature type="transmembrane region" description="Helical" evidence="8">
    <location>
        <begin position="203"/>
        <end position="222"/>
    </location>
</feature>
<keyword evidence="7 8" id="KW-0472">Membrane</keyword>
<feature type="transmembrane region" description="Helical" evidence="8">
    <location>
        <begin position="356"/>
        <end position="373"/>
    </location>
</feature>
<accession>A0A8U0HQU6</accession>
<keyword evidence="2" id="KW-0813">Transport</keyword>
<dbReference type="GO" id="GO:0005886">
    <property type="term" value="C:plasma membrane"/>
    <property type="evidence" value="ECO:0007669"/>
    <property type="project" value="UniProtKB-SubCell"/>
</dbReference>
<sequence length="441" mass="46892">MAAYEAALLVAGIAIFGAVVLPRVLSDKPLSFPLIYVAAGVVLFSLPLGVEIPDPVRHGDLAERLTEFVVIIALMGAGLKLDRPFDWRAWSSTWRLLGITMPLSMVAAALLGWGVLGTLLPTAVLLGAVVAPTDPVLASDVQATAPTEAVDEEIEPEEQEGEVRFALTSEAGLNDGLAFPFTHLAIATAAAAGTTSLDWLGEWFLVHFLYEIVVGVVMGYLAGQLLARVIFSESVTTQLGKVMEGAEALAVTLVTYGATELVHGYGFIAVFVAALELRHYEWEHEYYVALHDYAVMVERIVMATVLVLFGGAIAGGLLARLTLLDVAVGLALVLVVRPVAGVVGLLGTSMPWSERLVVASFGIRGIGSFYYLAFALNEASFGEMELLVAADKLWALVGFVVLASIVVHGISANWVMDALDRTRRDDPASGEVAETVDPESS</sequence>
<organism evidence="10 11">
    <name type="scientific">Halorussus limi</name>
    <dbReference type="NCBI Taxonomy" id="2938695"/>
    <lineage>
        <taxon>Archaea</taxon>
        <taxon>Methanobacteriati</taxon>
        <taxon>Methanobacteriota</taxon>
        <taxon>Stenosarchaea group</taxon>
        <taxon>Halobacteria</taxon>
        <taxon>Halobacteriales</taxon>
        <taxon>Haladaptataceae</taxon>
        <taxon>Halorussus</taxon>
    </lineage>
</organism>
<keyword evidence="6" id="KW-0406">Ion transport</keyword>
<reference evidence="10 11" key="1">
    <citation type="submission" date="2022-04" db="EMBL/GenBank/DDBJ databases">
        <title>Diverse halophilic archaea isolated from saline environments.</title>
        <authorList>
            <person name="Cui H.-L."/>
        </authorList>
    </citation>
    <scope>NUCLEOTIDE SEQUENCE [LARGE SCALE GENOMIC DNA]</scope>
    <source>
        <strain evidence="10 11">XZYJT49</strain>
    </source>
</reference>
<gene>
    <name evidence="10" type="ORF">M0R89_11910</name>
</gene>
<evidence type="ECO:0000256" key="4">
    <source>
        <dbReference type="ARBA" id="ARBA00022692"/>
    </source>
</evidence>
<comment type="subcellular location">
    <subcellularLocation>
        <location evidence="1">Cell membrane</location>
        <topology evidence="1">Multi-pass membrane protein</topology>
    </subcellularLocation>
</comment>
<dbReference type="AlphaFoldDB" id="A0A8U0HQU6"/>
<evidence type="ECO:0000313" key="11">
    <source>
        <dbReference type="Proteomes" id="UP000830729"/>
    </source>
</evidence>
<dbReference type="KEGG" id="halx:M0R89_11910"/>
<dbReference type="PANTHER" id="PTHR32507">
    <property type="entry name" value="NA(+)/H(+) ANTIPORTER 1"/>
    <property type="match status" value="1"/>
</dbReference>
<proteinExistence type="predicted"/>
<feature type="transmembrane region" description="Helical" evidence="8">
    <location>
        <begin position="300"/>
        <end position="321"/>
    </location>
</feature>
<evidence type="ECO:0000256" key="8">
    <source>
        <dbReference type="SAM" id="Phobius"/>
    </source>
</evidence>
<dbReference type="Pfam" id="PF00999">
    <property type="entry name" value="Na_H_Exchanger"/>
    <property type="match status" value="1"/>
</dbReference>
<dbReference type="InterPro" id="IPR006153">
    <property type="entry name" value="Cation/H_exchanger_TM"/>
</dbReference>